<evidence type="ECO:0000313" key="1">
    <source>
        <dbReference type="EMBL" id="TWT46824.1"/>
    </source>
</evidence>
<name>A0A5C5W8A2_9BACT</name>
<dbReference type="Gene3D" id="3.40.50.1820">
    <property type="entry name" value="alpha/beta hydrolase"/>
    <property type="match status" value="1"/>
</dbReference>
<evidence type="ECO:0000313" key="2">
    <source>
        <dbReference type="Proteomes" id="UP000318995"/>
    </source>
</evidence>
<accession>A0A5C5W8A2</accession>
<evidence type="ECO:0008006" key="3">
    <source>
        <dbReference type="Google" id="ProtNLM"/>
    </source>
</evidence>
<keyword evidence="2" id="KW-1185">Reference proteome</keyword>
<dbReference type="InterPro" id="IPR029058">
    <property type="entry name" value="AB_hydrolase_fold"/>
</dbReference>
<organism evidence="1 2">
    <name type="scientific">Botrimarina hoheduenensis</name>
    <dbReference type="NCBI Taxonomy" id="2528000"/>
    <lineage>
        <taxon>Bacteria</taxon>
        <taxon>Pseudomonadati</taxon>
        <taxon>Planctomycetota</taxon>
        <taxon>Planctomycetia</taxon>
        <taxon>Pirellulales</taxon>
        <taxon>Lacipirellulaceae</taxon>
        <taxon>Botrimarina</taxon>
    </lineage>
</organism>
<protein>
    <recommendedName>
        <fullName evidence="3">Alpha/beta hydrolase family protein</fullName>
    </recommendedName>
</protein>
<reference evidence="1 2" key="1">
    <citation type="submission" date="2019-02" db="EMBL/GenBank/DDBJ databases">
        <title>Deep-cultivation of Planctomycetes and their phenomic and genomic characterization uncovers novel biology.</title>
        <authorList>
            <person name="Wiegand S."/>
            <person name="Jogler M."/>
            <person name="Boedeker C."/>
            <person name="Pinto D."/>
            <person name="Vollmers J."/>
            <person name="Rivas-Marin E."/>
            <person name="Kohn T."/>
            <person name="Peeters S.H."/>
            <person name="Heuer A."/>
            <person name="Rast P."/>
            <person name="Oberbeckmann S."/>
            <person name="Bunk B."/>
            <person name="Jeske O."/>
            <person name="Meyerdierks A."/>
            <person name="Storesund J.E."/>
            <person name="Kallscheuer N."/>
            <person name="Luecker S."/>
            <person name="Lage O.M."/>
            <person name="Pohl T."/>
            <person name="Merkel B.J."/>
            <person name="Hornburger P."/>
            <person name="Mueller R.-W."/>
            <person name="Bruemmer F."/>
            <person name="Labrenz M."/>
            <person name="Spormann A.M."/>
            <person name="Op Den Camp H."/>
            <person name="Overmann J."/>
            <person name="Amann R."/>
            <person name="Jetten M.S.M."/>
            <person name="Mascher T."/>
            <person name="Medema M.H."/>
            <person name="Devos D.P."/>
            <person name="Kaster A.-K."/>
            <person name="Ovreas L."/>
            <person name="Rohde M."/>
            <person name="Galperin M.Y."/>
            <person name="Jogler C."/>
        </authorList>
    </citation>
    <scope>NUCLEOTIDE SEQUENCE [LARGE SCALE GENOMIC DNA]</scope>
    <source>
        <strain evidence="1 2">Pla111</strain>
    </source>
</reference>
<proteinExistence type="predicted"/>
<sequence>MLRFRAGDLLPTDTLVRGPLCGPPAPLPTRIIGPMLLSPSHRQFVTHLGLFAALLYAPLAAAEALRAGDRVLLVSTRPVGCATEAATLATGVEGAEYTGCWNAVDAPATLATLDPSTPTIFYVHGNRIEPSDARVRGLAVYRRLVACAADDRPIQFVIFSWCSEKERGLLRDYRVKAARTRPVAWQLAWTIDRLPASTPVGLLGYSYGARVCSGTAHLMGGGSLSGLTYSPSTECAGCRRPLRAVYLAAAMDACWLSPRSYHGQALERLESLLVTLDPRDPAMKFYKFVPRLADPPALGDVGPQGLDAAYAARVCTLNVASAVGHSHDLYRYLAAPGVMPAAWRRLTFADAASLPTPTLAAASSHAGDGA</sequence>
<gene>
    <name evidence="1" type="ORF">Pla111_19260</name>
</gene>
<comment type="caution">
    <text evidence="1">The sequence shown here is derived from an EMBL/GenBank/DDBJ whole genome shotgun (WGS) entry which is preliminary data.</text>
</comment>
<dbReference type="SUPFAM" id="SSF53474">
    <property type="entry name" value="alpha/beta-Hydrolases"/>
    <property type="match status" value="1"/>
</dbReference>
<dbReference type="EMBL" id="SJPH01000003">
    <property type="protein sequence ID" value="TWT46824.1"/>
    <property type="molecule type" value="Genomic_DNA"/>
</dbReference>
<dbReference type="RefSeq" id="WP_197524893.1">
    <property type="nucleotide sequence ID" value="NZ_SJPH01000003.1"/>
</dbReference>
<dbReference type="AlphaFoldDB" id="A0A5C5W8A2"/>
<dbReference type="Proteomes" id="UP000318995">
    <property type="component" value="Unassembled WGS sequence"/>
</dbReference>